<evidence type="ECO:0000256" key="1">
    <source>
        <dbReference type="ARBA" id="ARBA00005397"/>
    </source>
</evidence>
<keyword evidence="4" id="KW-1185">Reference proteome</keyword>
<comment type="similarity">
    <text evidence="1">Belongs to the MecA family.</text>
</comment>
<feature type="region of interest" description="Disordered" evidence="2">
    <location>
        <begin position="109"/>
        <end position="137"/>
    </location>
</feature>
<dbReference type="PANTHER" id="PTHR39161">
    <property type="entry name" value="ADAPTER PROTEIN MECA"/>
    <property type="match status" value="1"/>
</dbReference>
<dbReference type="EMBL" id="VOGC01000004">
    <property type="protein sequence ID" value="MQN01207.1"/>
    <property type="molecule type" value="Genomic_DNA"/>
</dbReference>
<sequence length="265" mass="29885">MEREGGFFMLIKKEDKHSITCRVSKEELSARGFDNIEDLLHDQAQARKLLDEVIEEARETVDFPDDNSQINVQMVGLADGSVTIRIFSDRKAAVKSIIEKYKDIAQMVEQQEEKQAEEKQTEEKPEKKDPNVGVEIDTIAPRFSGRQNITLLTEDQVKERLAATDSDSPVLFPVALSFDNLEDAISLCHHISAEDRSAASNLYRMDDRYYLTIELTDTKKTLANTVFAISEYSGRIENHGNILGLLREHGDVIRENDAVGVLASL</sequence>
<dbReference type="PANTHER" id="PTHR39161:SF1">
    <property type="entry name" value="ADAPTER PROTEIN MECA 1"/>
    <property type="match status" value="1"/>
</dbReference>
<dbReference type="InterPro" id="IPR008681">
    <property type="entry name" value="Neg-reg_MecA"/>
</dbReference>
<reference evidence="3" key="1">
    <citation type="journal article" date="2020" name="Appl. Environ. Microbiol.">
        <title>Medium-Chain Fatty Acid Synthesis by 'Candidatus Weimeria bifida' gen. nov., sp. nov., and 'Candidatus Pseudoramibacter fermentans' sp. nov.</title>
        <authorList>
            <person name="Scarborough M.J."/>
            <person name="Myers K.S."/>
            <person name="Donohue T.J."/>
            <person name="Noguera D.R."/>
        </authorList>
    </citation>
    <scope>NUCLEOTIDE SEQUENCE</scope>
    <source>
        <strain evidence="3">LCO1.1</strain>
    </source>
</reference>
<dbReference type="InterPro" id="IPR038471">
    <property type="entry name" value="MecA_C_sf"/>
</dbReference>
<proteinExistence type="inferred from homology"/>
<evidence type="ECO:0000256" key="2">
    <source>
        <dbReference type="SAM" id="MobiDB-lite"/>
    </source>
</evidence>
<comment type="caution">
    <text evidence="3">The sequence shown here is derived from an EMBL/GenBank/DDBJ whole genome shotgun (WGS) entry which is preliminary data.</text>
</comment>
<dbReference type="AlphaFoldDB" id="A0A6N7J0R9"/>
<evidence type="ECO:0000313" key="4">
    <source>
        <dbReference type="Proteomes" id="UP000460257"/>
    </source>
</evidence>
<protein>
    <submittedName>
        <fullName evidence="3">Adaptor protein MecA</fullName>
    </submittedName>
</protein>
<dbReference type="Pfam" id="PF05389">
    <property type="entry name" value="MecA"/>
    <property type="match status" value="1"/>
</dbReference>
<feature type="compositionally biased region" description="Basic and acidic residues" evidence="2">
    <location>
        <begin position="111"/>
        <end position="130"/>
    </location>
</feature>
<name>A0A6N7J0R9_9FIRM</name>
<dbReference type="Gene3D" id="3.30.70.1950">
    <property type="match status" value="1"/>
</dbReference>
<gene>
    <name evidence="3" type="ORF">FRC54_04565</name>
</gene>
<evidence type="ECO:0000313" key="3">
    <source>
        <dbReference type="EMBL" id="MQN01207.1"/>
    </source>
</evidence>
<accession>A0A6N7J0R9</accession>
<dbReference type="Proteomes" id="UP000460257">
    <property type="component" value="Unassembled WGS sequence"/>
</dbReference>
<organism evidence="3 4">
    <name type="scientific">Candidatus Weimeria bifida</name>
    <dbReference type="NCBI Taxonomy" id="2599074"/>
    <lineage>
        <taxon>Bacteria</taxon>
        <taxon>Bacillati</taxon>
        <taxon>Bacillota</taxon>
        <taxon>Clostridia</taxon>
        <taxon>Lachnospirales</taxon>
        <taxon>Lachnospiraceae</taxon>
        <taxon>Candidatus Weimeria</taxon>
    </lineage>
</organism>